<accession>A0A1G6GG06</accession>
<evidence type="ECO:0000256" key="1">
    <source>
        <dbReference type="ARBA" id="ARBA00006068"/>
    </source>
</evidence>
<proteinExistence type="inferred from homology"/>
<keyword evidence="3" id="KW-0472">Membrane</keyword>
<reference evidence="5 6" key="1">
    <citation type="submission" date="2016-06" db="EMBL/GenBank/DDBJ databases">
        <authorList>
            <person name="Olsen C.W."/>
            <person name="Carey S."/>
            <person name="Hinshaw L."/>
            <person name="Karasin A.I."/>
        </authorList>
    </citation>
    <scope>NUCLEOTIDE SEQUENCE [LARGE SCALE GENOMIC DNA]</scope>
    <source>
        <strain evidence="5 6">LZ-22</strain>
    </source>
</reference>
<comment type="similarity">
    <text evidence="1">Belongs to the LytR/CpsA/Psr (LCP) family.</text>
</comment>
<dbReference type="PANTHER" id="PTHR33392:SF6">
    <property type="entry name" value="POLYISOPRENYL-TEICHOIC ACID--PEPTIDOGLYCAN TEICHOIC ACID TRANSFERASE TAGU"/>
    <property type="match status" value="1"/>
</dbReference>
<dbReference type="Pfam" id="PF03816">
    <property type="entry name" value="LytR_cpsA_psr"/>
    <property type="match status" value="1"/>
</dbReference>
<dbReference type="EMBL" id="FMYF01000003">
    <property type="protein sequence ID" value="SDB80890.1"/>
    <property type="molecule type" value="Genomic_DNA"/>
</dbReference>
<feature type="region of interest" description="Disordered" evidence="2">
    <location>
        <begin position="441"/>
        <end position="519"/>
    </location>
</feature>
<protein>
    <submittedName>
        <fullName evidence="5">Cell envelope-related function transcriptional attenuator common domain-containing protein</fullName>
    </submittedName>
</protein>
<feature type="transmembrane region" description="Helical" evidence="3">
    <location>
        <begin position="41"/>
        <end position="60"/>
    </location>
</feature>
<keyword evidence="3" id="KW-0812">Transmembrane</keyword>
<dbReference type="AlphaFoldDB" id="A0A1G6GG06"/>
<evidence type="ECO:0000256" key="2">
    <source>
        <dbReference type="SAM" id="MobiDB-lite"/>
    </source>
</evidence>
<dbReference type="RefSeq" id="WP_175557344.1">
    <property type="nucleotide sequence ID" value="NZ_FMYF01000003.1"/>
</dbReference>
<dbReference type="NCBIfam" id="TIGR00350">
    <property type="entry name" value="lytR_cpsA_psr"/>
    <property type="match status" value="1"/>
</dbReference>
<feature type="compositionally biased region" description="Low complexity" evidence="2">
    <location>
        <begin position="445"/>
        <end position="493"/>
    </location>
</feature>
<evidence type="ECO:0000313" key="5">
    <source>
        <dbReference type="EMBL" id="SDB80890.1"/>
    </source>
</evidence>
<dbReference type="Proteomes" id="UP000199086">
    <property type="component" value="Unassembled WGS sequence"/>
</dbReference>
<dbReference type="PANTHER" id="PTHR33392">
    <property type="entry name" value="POLYISOPRENYL-TEICHOIC ACID--PEPTIDOGLYCAN TEICHOIC ACID TRANSFERASE TAGU"/>
    <property type="match status" value="1"/>
</dbReference>
<evidence type="ECO:0000259" key="4">
    <source>
        <dbReference type="Pfam" id="PF03816"/>
    </source>
</evidence>
<keyword evidence="6" id="KW-1185">Reference proteome</keyword>
<name>A0A1G6GG06_9ACTN</name>
<gene>
    <name evidence="5" type="ORF">GA0111570_103160</name>
</gene>
<evidence type="ECO:0000313" key="6">
    <source>
        <dbReference type="Proteomes" id="UP000199086"/>
    </source>
</evidence>
<dbReference type="STRING" id="1577474.GA0111570_103160"/>
<feature type="domain" description="Cell envelope-related transcriptional attenuator" evidence="4">
    <location>
        <begin position="184"/>
        <end position="366"/>
    </location>
</feature>
<dbReference type="Gene3D" id="3.40.630.190">
    <property type="entry name" value="LCP protein"/>
    <property type="match status" value="1"/>
</dbReference>
<keyword evidence="3" id="KW-1133">Transmembrane helix</keyword>
<sequence length="519" mass="55738">MDPQHERPRADSFAVAGVWTLVATLVPGLGLIRTGRRKRGMLAIGLVVGTLAALAVIAAVRREWALAMLVDPTFLRVGGAVLAVVGLLWVLVIATTYRSLRPTPVQTWQRVTGFVLVTLLSFAVAAPTAVGARYAWSQADLVRSVFGGNTSARAGSVPQEWKDKGTLNVLLLGGDSGADRTGLRTDTVMVASIDTRTGDTVLFGLPRNTARMPFPAGPLRKAYPNGWYDGVNADNPDYFLNSMYEFVPQQHPELFPDAQHAGGDVMKASVGEALGIKIDYFAVVNLAGFERLINALGGVTVNINSYIPMGGQTDAHILPTKWLSPGPNQHLNGNQALWYARGRFGSDDFQRMNRQRCVMNALADQANVSTLLGRYEAIAREFQSVVLTDVPQDDLPSVLDLALMMRQGNMRSIVFTNGVAGFRSAHPDFALMRTRVQQAIEESHQTATAKPTQAPTTTATTTAGKAASAPAQQPTRAAATAPATPSATPTTTSENVRDACAYDPVAAQQAKDNPPYWVK</sequence>
<organism evidence="5 6">
    <name type="scientific">Raineyella antarctica</name>
    <dbReference type="NCBI Taxonomy" id="1577474"/>
    <lineage>
        <taxon>Bacteria</taxon>
        <taxon>Bacillati</taxon>
        <taxon>Actinomycetota</taxon>
        <taxon>Actinomycetes</taxon>
        <taxon>Propionibacteriales</taxon>
        <taxon>Propionibacteriaceae</taxon>
        <taxon>Raineyella</taxon>
    </lineage>
</organism>
<feature type="transmembrane region" description="Helical" evidence="3">
    <location>
        <begin position="112"/>
        <end position="136"/>
    </location>
</feature>
<evidence type="ECO:0000256" key="3">
    <source>
        <dbReference type="SAM" id="Phobius"/>
    </source>
</evidence>
<dbReference type="InterPro" id="IPR004474">
    <property type="entry name" value="LytR_CpsA_psr"/>
</dbReference>
<feature type="transmembrane region" description="Helical" evidence="3">
    <location>
        <begin position="80"/>
        <end position="100"/>
    </location>
</feature>
<dbReference type="InterPro" id="IPR050922">
    <property type="entry name" value="LytR/CpsA/Psr_CW_biosynth"/>
</dbReference>
<feature type="transmembrane region" description="Helical" evidence="3">
    <location>
        <begin position="12"/>
        <end position="32"/>
    </location>
</feature>